<organism evidence="2 3">
    <name type="scientific">Candidatus Daviesbacteria bacterium GW2011_GWC2_40_12</name>
    <dbReference type="NCBI Taxonomy" id="1618431"/>
    <lineage>
        <taxon>Bacteria</taxon>
        <taxon>Candidatus Daviesiibacteriota</taxon>
    </lineage>
</organism>
<evidence type="ECO:0000313" key="2">
    <source>
        <dbReference type="EMBL" id="KKR41635.1"/>
    </source>
</evidence>
<dbReference type="Proteomes" id="UP000034881">
    <property type="component" value="Unassembled WGS sequence"/>
</dbReference>
<proteinExistence type="predicted"/>
<dbReference type="Gene3D" id="3.40.50.720">
    <property type="entry name" value="NAD(P)-binding Rossmann-like Domain"/>
    <property type="match status" value="1"/>
</dbReference>
<accession>A0A0G0T3G8</accession>
<feature type="domain" description="THIF-type NAD/FAD binding fold" evidence="1">
    <location>
        <begin position="153"/>
        <end position="405"/>
    </location>
</feature>
<dbReference type="Pfam" id="PF00899">
    <property type="entry name" value="ThiF"/>
    <property type="match status" value="1"/>
</dbReference>
<evidence type="ECO:0000313" key="3">
    <source>
        <dbReference type="Proteomes" id="UP000034881"/>
    </source>
</evidence>
<dbReference type="GO" id="GO:0008641">
    <property type="term" value="F:ubiquitin-like modifier activating enzyme activity"/>
    <property type="evidence" value="ECO:0007669"/>
    <property type="project" value="InterPro"/>
</dbReference>
<protein>
    <recommendedName>
        <fullName evidence="1">THIF-type NAD/FAD binding fold domain-containing protein</fullName>
    </recommendedName>
</protein>
<reference evidence="2 3" key="1">
    <citation type="journal article" date="2015" name="Nature">
        <title>rRNA introns, odd ribosomes, and small enigmatic genomes across a large radiation of phyla.</title>
        <authorList>
            <person name="Brown C.T."/>
            <person name="Hug L.A."/>
            <person name="Thomas B.C."/>
            <person name="Sharon I."/>
            <person name="Castelle C.J."/>
            <person name="Singh A."/>
            <person name="Wilkins M.J."/>
            <person name="Williams K.H."/>
            <person name="Banfield J.F."/>
        </authorList>
    </citation>
    <scope>NUCLEOTIDE SEQUENCE [LARGE SCALE GENOMIC DNA]</scope>
</reference>
<dbReference type="AlphaFoldDB" id="A0A0G0T3G8"/>
<comment type="caution">
    <text evidence="2">The sequence shown here is derived from an EMBL/GenBank/DDBJ whole genome shotgun (WGS) entry which is preliminary data.</text>
</comment>
<evidence type="ECO:0000259" key="1">
    <source>
        <dbReference type="Pfam" id="PF00899"/>
    </source>
</evidence>
<dbReference type="EMBL" id="LBYB01000008">
    <property type="protein sequence ID" value="KKR41635.1"/>
    <property type="molecule type" value="Genomic_DNA"/>
</dbReference>
<sequence length="426" mass="47513">MKSLTPEEEKSQAYLDYPGKPKIFEPGKITYHGEITFGRKNILLDLKSEETGKKPKSVTIPPEKQYDLVGATLLGLNDALVRAEKGAALRDKLETVLEHYQPGDRKYGVYVYYPNSGDLVQYAPREWHRLALVTSNSTLYLDPQRQLGWEEVRAKFDNLLIAVAGASVGSNVARAIAMDVRPEKLKIGDPNLFKVSNANRVWLSYEDIIVSNARAQELLYPLGLKNKAIGTAENIHKVDPFMDIYAYFEGVDSDNLASFVGGNRVEPAADVIVEETDQPDAKMAIRLEARKHGKRVLMVSDIGSWVQGDIRPFDLEPSTSLAYDISDDELFERQKAVREKPSLETFLKFIEGWIGPEFLKSGEFGDLITGKLPKWTASMPQLGSTAGVAAGIVAEIVARSALGYKFPERFIIDKRELKVQSFGELI</sequence>
<dbReference type="InterPro" id="IPR000594">
    <property type="entry name" value="ThiF_NAD_FAD-bd"/>
</dbReference>
<gene>
    <name evidence="2" type="ORF">UT77_C0008G0007</name>
</gene>
<name>A0A0G0T3G8_9BACT</name>
<dbReference type="InterPro" id="IPR035985">
    <property type="entry name" value="Ubiquitin-activating_enz"/>
</dbReference>
<dbReference type="SUPFAM" id="SSF69572">
    <property type="entry name" value="Activating enzymes of the ubiquitin-like proteins"/>
    <property type="match status" value="1"/>
</dbReference>